<reference evidence="1 2" key="1">
    <citation type="submission" date="2015-06" db="EMBL/GenBank/DDBJ databases">
        <authorList>
            <person name="Wibberg Daniel"/>
        </authorList>
    </citation>
    <scope>NUCLEOTIDE SEQUENCE [LARGE SCALE GENOMIC DNA]</scope>
    <source>
        <strain evidence="1 2">T3/55T</strain>
    </source>
</reference>
<organism evidence="1 2">
    <name type="scientific">Herbinix hemicellulosilytica</name>
    <dbReference type="NCBI Taxonomy" id="1564487"/>
    <lineage>
        <taxon>Bacteria</taxon>
        <taxon>Bacillati</taxon>
        <taxon>Bacillota</taxon>
        <taxon>Clostridia</taxon>
        <taxon>Lachnospirales</taxon>
        <taxon>Lachnospiraceae</taxon>
        <taxon>Herbinix</taxon>
    </lineage>
</organism>
<protein>
    <submittedName>
        <fullName evidence="1">Uncharacterized protein</fullName>
    </submittedName>
</protein>
<sequence length="86" mass="9824">MLVSVNGNVINENTLTAVLALCVEPKEKYLEAVGRVFAHKDYRSVAMEFYKYIKYNYSGYQFDAAYPEENKQTIDFMISIGARVLA</sequence>
<name>A0A0H5SHU1_HERHM</name>
<gene>
    <name evidence="1" type="ORF">HHT355_1179</name>
</gene>
<dbReference type="EMBL" id="CVTD020000015">
    <property type="protein sequence ID" value="CRZ34381.1"/>
    <property type="molecule type" value="Genomic_DNA"/>
</dbReference>
<dbReference type="Proteomes" id="UP000236497">
    <property type="component" value="Unassembled WGS sequence"/>
</dbReference>
<evidence type="ECO:0000313" key="1">
    <source>
        <dbReference type="EMBL" id="CRZ34381.1"/>
    </source>
</evidence>
<accession>A0A0H5SHU1</accession>
<proteinExistence type="predicted"/>
<evidence type="ECO:0000313" key="2">
    <source>
        <dbReference type="Proteomes" id="UP000236497"/>
    </source>
</evidence>
<dbReference type="AlphaFoldDB" id="A0A0H5SHU1"/>
<keyword evidence="2" id="KW-1185">Reference proteome</keyword>